<gene>
    <name evidence="1" type="ORF">NQ176_g7817</name>
</gene>
<keyword evidence="2" id="KW-1185">Reference proteome</keyword>
<sequence>MAYAAALPCLAAALDDPNRKYDGEVLCATMLLGHYESLDPSSSGWIRHAGGAANLMRLRGASRSYESAFEYSMFLTCRSAIISQAIVLREPCFLEEAGWQSIPDGLIEFPLLPEDPQLYHEIFNCFASIPGLLAYFGPKSEAKAVALRLRMKEWYVRYTTAGSGKRKPVAAQLPGLTMDGLFDGYVFCDTLSATTIVAYYAYLILLNQVIDSNCGTNLYDEENDELATAIYKSADYCGQTGYCGIQTLRLTLPIAESIVNKALAIG</sequence>
<dbReference type="EMBL" id="JANJQO010001387">
    <property type="protein sequence ID" value="KAJ2971196.1"/>
    <property type="molecule type" value="Genomic_DNA"/>
</dbReference>
<protein>
    <submittedName>
        <fullName evidence="1">Uncharacterized protein</fullName>
    </submittedName>
</protein>
<dbReference type="Proteomes" id="UP001143910">
    <property type="component" value="Unassembled WGS sequence"/>
</dbReference>
<accession>A0ACC1MXV5</accession>
<evidence type="ECO:0000313" key="1">
    <source>
        <dbReference type="EMBL" id="KAJ2971196.1"/>
    </source>
</evidence>
<organism evidence="1 2">
    <name type="scientific">Zarea fungicola</name>
    <dbReference type="NCBI Taxonomy" id="93591"/>
    <lineage>
        <taxon>Eukaryota</taxon>
        <taxon>Fungi</taxon>
        <taxon>Dikarya</taxon>
        <taxon>Ascomycota</taxon>
        <taxon>Pezizomycotina</taxon>
        <taxon>Sordariomycetes</taxon>
        <taxon>Hypocreomycetidae</taxon>
        <taxon>Hypocreales</taxon>
        <taxon>Cordycipitaceae</taxon>
        <taxon>Zarea</taxon>
    </lineage>
</organism>
<comment type="caution">
    <text evidence="1">The sequence shown here is derived from an EMBL/GenBank/DDBJ whole genome shotgun (WGS) entry which is preliminary data.</text>
</comment>
<reference evidence="1" key="1">
    <citation type="submission" date="2022-08" db="EMBL/GenBank/DDBJ databases">
        <title>Genome Sequence of Lecanicillium fungicola.</title>
        <authorList>
            <person name="Buettner E."/>
        </authorList>
    </citation>
    <scope>NUCLEOTIDE SEQUENCE</scope>
    <source>
        <strain evidence="1">Babe33</strain>
    </source>
</reference>
<evidence type="ECO:0000313" key="2">
    <source>
        <dbReference type="Proteomes" id="UP001143910"/>
    </source>
</evidence>
<proteinExistence type="predicted"/>
<name>A0ACC1MXV5_9HYPO</name>